<dbReference type="EMBL" id="JARJCM010000325">
    <property type="protein sequence ID" value="KAJ7018727.1"/>
    <property type="molecule type" value="Genomic_DNA"/>
</dbReference>
<feature type="region of interest" description="Disordered" evidence="1">
    <location>
        <begin position="163"/>
        <end position="207"/>
    </location>
</feature>
<evidence type="ECO:0000313" key="2">
    <source>
        <dbReference type="EMBL" id="KAJ7018727.1"/>
    </source>
</evidence>
<protein>
    <submittedName>
        <fullName evidence="2">Uncharacterized protein</fullName>
    </submittedName>
</protein>
<name>A0AAD6WN15_9AGAR</name>
<accession>A0AAD6WN15</accession>
<evidence type="ECO:0000313" key="3">
    <source>
        <dbReference type="Proteomes" id="UP001218188"/>
    </source>
</evidence>
<organism evidence="2 3">
    <name type="scientific">Mycena alexandri</name>
    <dbReference type="NCBI Taxonomy" id="1745969"/>
    <lineage>
        <taxon>Eukaryota</taxon>
        <taxon>Fungi</taxon>
        <taxon>Dikarya</taxon>
        <taxon>Basidiomycota</taxon>
        <taxon>Agaricomycotina</taxon>
        <taxon>Agaricomycetes</taxon>
        <taxon>Agaricomycetidae</taxon>
        <taxon>Agaricales</taxon>
        <taxon>Marasmiineae</taxon>
        <taxon>Mycenaceae</taxon>
        <taxon>Mycena</taxon>
    </lineage>
</organism>
<feature type="compositionally biased region" description="Low complexity" evidence="1">
    <location>
        <begin position="163"/>
        <end position="187"/>
    </location>
</feature>
<gene>
    <name evidence="2" type="ORF">C8F04DRAFT_1325533</name>
</gene>
<keyword evidence="3" id="KW-1185">Reference proteome</keyword>
<dbReference type="Proteomes" id="UP001218188">
    <property type="component" value="Unassembled WGS sequence"/>
</dbReference>
<comment type="caution">
    <text evidence="2">The sequence shown here is derived from an EMBL/GenBank/DDBJ whole genome shotgun (WGS) entry which is preliminary data.</text>
</comment>
<feature type="compositionally biased region" description="Pro residues" evidence="1">
    <location>
        <begin position="188"/>
        <end position="198"/>
    </location>
</feature>
<proteinExistence type="predicted"/>
<feature type="non-terminal residue" evidence="2">
    <location>
        <position position="317"/>
    </location>
</feature>
<sequence length="317" mass="34257">MGMGAEREEPSGWVGREGKGRREGGERADEGRRKGEEGWPGDGGWVVGWVVWLGVRVREDCANAGAGTGVRCEGGDEEGRDGNGNEGERVGRRAIPRSSSAFDTCAPRLSILTCPVSGLWQRRVLFAPSSRPRTPARLLHRVPKGRQDGPACAGQVGLVRAPFSSPSSSSAPWLLPTSSTPVSRPASPSLPPYTPPHPNQAWASDSAQMPRPCVRALTALRPRTHRRCRTNVRGQLRVVVRGPRPSLLGRARCWADTAALPCCILAPPISSPVHPISSLHSRTHAVPVSRLFYIRDVGTVSLRTCVRTYSVNKSIPR</sequence>
<evidence type="ECO:0000256" key="1">
    <source>
        <dbReference type="SAM" id="MobiDB-lite"/>
    </source>
</evidence>
<feature type="compositionally biased region" description="Basic and acidic residues" evidence="1">
    <location>
        <begin position="1"/>
        <end position="37"/>
    </location>
</feature>
<dbReference type="AlphaFoldDB" id="A0AAD6WN15"/>
<feature type="region of interest" description="Disordered" evidence="1">
    <location>
        <begin position="1"/>
        <end position="39"/>
    </location>
</feature>
<feature type="region of interest" description="Disordered" evidence="1">
    <location>
        <begin position="66"/>
        <end position="90"/>
    </location>
</feature>
<reference evidence="2" key="1">
    <citation type="submission" date="2023-03" db="EMBL/GenBank/DDBJ databases">
        <title>Massive genome expansion in bonnet fungi (Mycena s.s.) driven by repeated elements and novel gene families across ecological guilds.</title>
        <authorList>
            <consortium name="Lawrence Berkeley National Laboratory"/>
            <person name="Harder C.B."/>
            <person name="Miyauchi S."/>
            <person name="Viragh M."/>
            <person name="Kuo A."/>
            <person name="Thoen E."/>
            <person name="Andreopoulos B."/>
            <person name="Lu D."/>
            <person name="Skrede I."/>
            <person name="Drula E."/>
            <person name="Henrissat B."/>
            <person name="Morin E."/>
            <person name="Kohler A."/>
            <person name="Barry K."/>
            <person name="LaButti K."/>
            <person name="Morin E."/>
            <person name="Salamov A."/>
            <person name="Lipzen A."/>
            <person name="Mereny Z."/>
            <person name="Hegedus B."/>
            <person name="Baldrian P."/>
            <person name="Stursova M."/>
            <person name="Weitz H."/>
            <person name="Taylor A."/>
            <person name="Grigoriev I.V."/>
            <person name="Nagy L.G."/>
            <person name="Martin F."/>
            <person name="Kauserud H."/>
        </authorList>
    </citation>
    <scope>NUCLEOTIDE SEQUENCE</scope>
    <source>
        <strain evidence="2">CBHHK200</strain>
    </source>
</reference>
<feature type="compositionally biased region" description="Basic and acidic residues" evidence="1">
    <location>
        <begin position="80"/>
        <end position="90"/>
    </location>
</feature>